<protein>
    <submittedName>
        <fullName evidence="3">TPR repeat protein</fullName>
    </submittedName>
</protein>
<dbReference type="RefSeq" id="WP_310090142.1">
    <property type="nucleotide sequence ID" value="NZ_JAVDTT010000001.1"/>
</dbReference>
<accession>A0ABU1RNH1</accession>
<dbReference type="PANTHER" id="PTHR13891:SF1">
    <property type="entry name" value="CYTOCHROME C OXIDASE ASSEMBLY FACTOR 7"/>
    <property type="match status" value="1"/>
</dbReference>
<comment type="caution">
    <text evidence="3">The sequence shown here is derived from an EMBL/GenBank/DDBJ whole genome shotgun (WGS) entry which is preliminary data.</text>
</comment>
<gene>
    <name evidence="3" type="ORF">J2W94_000574</name>
</gene>
<organism evidence="3 4">
    <name type="scientific">Pseudoxanthomonas sacheonensis</name>
    <dbReference type="NCBI Taxonomy" id="443615"/>
    <lineage>
        <taxon>Bacteria</taxon>
        <taxon>Pseudomonadati</taxon>
        <taxon>Pseudomonadota</taxon>
        <taxon>Gammaproteobacteria</taxon>
        <taxon>Lysobacterales</taxon>
        <taxon>Lysobacteraceae</taxon>
        <taxon>Pseudoxanthomonas</taxon>
    </lineage>
</organism>
<name>A0ABU1RNH1_9GAMM</name>
<dbReference type="SMART" id="SM00671">
    <property type="entry name" value="SEL1"/>
    <property type="match status" value="2"/>
</dbReference>
<dbReference type="Gene3D" id="1.25.40.10">
    <property type="entry name" value="Tetratricopeptide repeat domain"/>
    <property type="match status" value="1"/>
</dbReference>
<dbReference type="PANTHER" id="PTHR13891">
    <property type="entry name" value="CYTOCHROME C OXIDASE ASSEMBLY FACTOR 7"/>
    <property type="match status" value="1"/>
</dbReference>
<proteinExistence type="inferred from homology"/>
<reference evidence="3 4" key="1">
    <citation type="submission" date="2023-07" db="EMBL/GenBank/DDBJ databases">
        <title>Sorghum-associated microbial communities from plants grown in Nebraska, USA.</title>
        <authorList>
            <person name="Schachtman D."/>
        </authorList>
    </citation>
    <scope>NUCLEOTIDE SEQUENCE [LARGE SCALE GENOMIC DNA]</scope>
    <source>
        <strain evidence="3 4">BE107</strain>
    </source>
</reference>
<keyword evidence="4" id="KW-1185">Reference proteome</keyword>
<dbReference type="InterPro" id="IPR040239">
    <property type="entry name" value="HcpB-like"/>
</dbReference>
<dbReference type="Pfam" id="PF08238">
    <property type="entry name" value="Sel1"/>
    <property type="match status" value="3"/>
</dbReference>
<keyword evidence="2" id="KW-0677">Repeat</keyword>
<evidence type="ECO:0000256" key="2">
    <source>
        <dbReference type="ARBA" id="ARBA00022737"/>
    </source>
</evidence>
<dbReference type="EMBL" id="JAVDTT010000001">
    <property type="protein sequence ID" value="MDR6840310.1"/>
    <property type="molecule type" value="Genomic_DNA"/>
</dbReference>
<comment type="similarity">
    <text evidence="1">Belongs to the hcp beta-lactamase family.</text>
</comment>
<dbReference type="InterPro" id="IPR006597">
    <property type="entry name" value="Sel1-like"/>
</dbReference>
<evidence type="ECO:0000256" key="1">
    <source>
        <dbReference type="ARBA" id="ARBA00008486"/>
    </source>
</evidence>
<evidence type="ECO:0000313" key="4">
    <source>
        <dbReference type="Proteomes" id="UP001254759"/>
    </source>
</evidence>
<dbReference type="InterPro" id="IPR011990">
    <property type="entry name" value="TPR-like_helical_dom_sf"/>
</dbReference>
<evidence type="ECO:0000313" key="3">
    <source>
        <dbReference type="EMBL" id="MDR6840310.1"/>
    </source>
</evidence>
<dbReference type="Proteomes" id="UP001254759">
    <property type="component" value="Unassembled WGS sequence"/>
</dbReference>
<sequence length="123" mass="14065">MASVASLLEDAHKSGDRWATYALGTWYFHGRFFDKDEKKGFLLMLHAAEGFIPDACFDVAVSYETGKGIRKNLRKAGIYYFRGMMLGEKQSIAEVGRLFYWGIGLPKNRDIAKELLNFRETEN</sequence>
<dbReference type="SUPFAM" id="SSF81901">
    <property type="entry name" value="HCP-like"/>
    <property type="match status" value="1"/>
</dbReference>